<dbReference type="SUPFAM" id="SSF56954">
    <property type="entry name" value="Outer membrane efflux proteins (OEP)"/>
    <property type="match status" value="1"/>
</dbReference>
<dbReference type="Gene3D" id="1.20.1600.10">
    <property type="entry name" value="Outer membrane efflux proteins (OEP)"/>
    <property type="match status" value="1"/>
</dbReference>
<feature type="compositionally biased region" description="Low complexity" evidence="3">
    <location>
        <begin position="490"/>
        <end position="503"/>
    </location>
</feature>
<feature type="region of interest" description="Disordered" evidence="3">
    <location>
        <begin position="485"/>
        <end position="512"/>
    </location>
</feature>
<keyword evidence="5" id="KW-1185">Reference proteome</keyword>
<sequence length="512" mass="54672">MRTVFPKSLMASAALLALLAGCSLQPVYQRPAAPVGAAFPAGAVYERQPGAASPEGQARSADGRAAADIGWRDFFADPRLQAIVGLALQNNRDLRVSMLNVEAARAQYQITRASLLPTVDGTASATRQRTPTNLSSSGRNYSTVYSVGASVSWEIDFFGRVGSLRDQALAQYLSLAETRKAAEIALVSQVAVQYLTMLGDEDQLAVTRATLKNAQESLRINQLSYDNGVATELDLQQAQGIFEQASASLEAYSRARAQDENALVLLVGQQLPADLPAGLPLVGQQLLTDIPAGLPSELLQRRPDIAAAEQALRAANANIGAARAAFFPSVSLTGDFGTLSPTTGGLFRGAQRSWSFAPQISVPIFSGGALAANLELAQVQKRIEIADYERSIQTAFREVSDGLAARGTYDRQIQSLQRYEASQRRRLELSDMRYKNGVDDYLSVLQAQTDLFGAQQSLVSARLARAANLVTLYKALGGGWIANSGEPPRDAAAADPVLSSAAPKLKPTTESR</sequence>
<feature type="signal peptide" evidence="2">
    <location>
        <begin position="1"/>
        <end position="28"/>
    </location>
</feature>
<reference evidence="4 5" key="1">
    <citation type="submission" date="2020-01" db="EMBL/GenBank/DDBJ databases">
        <title>Genome sequencing of strain KACC 21265.</title>
        <authorList>
            <person name="Heo J."/>
            <person name="Kim S.-J."/>
            <person name="Kim J.-S."/>
            <person name="Hong S.-B."/>
            <person name="Kwon S.-W."/>
        </authorList>
    </citation>
    <scope>NUCLEOTIDE SEQUENCE [LARGE SCALE GENOMIC DNA]</scope>
    <source>
        <strain evidence="4 5">KACC 21265</strain>
    </source>
</reference>
<dbReference type="InterPro" id="IPR010131">
    <property type="entry name" value="MdtP/NodT-like"/>
</dbReference>
<proteinExistence type="inferred from homology"/>
<keyword evidence="2" id="KW-0812">Transmembrane</keyword>
<dbReference type="Gene3D" id="2.20.200.10">
    <property type="entry name" value="Outer membrane efflux proteins (OEP)"/>
    <property type="match status" value="1"/>
</dbReference>
<dbReference type="Pfam" id="PF02321">
    <property type="entry name" value="OEP"/>
    <property type="match status" value="2"/>
</dbReference>
<evidence type="ECO:0000256" key="1">
    <source>
        <dbReference type="ARBA" id="ARBA00007613"/>
    </source>
</evidence>
<comment type="subcellular location">
    <subcellularLocation>
        <location evidence="2">Cell membrane</location>
        <topology evidence="2">Lipid-anchor</topology>
    </subcellularLocation>
</comment>
<evidence type="ECO:0000313" key="4">
    <source>
        <dbReference type="EMBL" id="QHI99138.1"/>
    </source>
</evidence>
<keyword evidence="2" id="KW-1134">Transmembrane beta strand</keyword>
<dbReference type="RefSeq" id="WP_160552919.1">
    <property type="nucleotide sequence ID" value="NZ_CP047650.1"/>
</dbReference>
<evidence type="ECO:0000256" key="3">
    <source>
        <dbReference type="SAM" id="MobiDB-lite"/>
    </source>
</evidence>
<dbReference type="PROSITE" id="PS51257">
    <property type="entry name" value="PROKAR_LIPOPROTEIN"/>
    <property type="match status" value="1"/>
</dbReference>
<keyword evidence="2" id="KW-0449">Lipoprotein</keyword>
<keyword evidence="2" id="KW-0472">Membrane</keyword>
<comment type="similarity">
    <text evidence="1 2">Belongs to the outer membrane factor (OMF) (TC 1.B.17) family.</text>
</comment>
<protein>
    <submittedName>
        <fullName evidence="4">Efflux transporter outer membrane subunit</fullName>
    </submittedName>
</protein>
<keyword evidence="2" id="KW-0564">Palmitate</keyword>
<dbReference type="Proteomes" id="UP000464787">
    <property type="component" value="Chromosome"/>
</dbReference>
<organism evidence="4 5">
    <name type="scientific">Xylophilus rhododendri</name>
    <dbReference type="NCBI Taxonomy" id="2697032"/>
    <lineage>
        <taxon>Bacteria</taxon>
        <taxon>Pseudomonadati</taxon>
        <taxon>Pseudomonadota</taxon>
        <taxon>Betaproteobacteria</taxon>
        <taxon>Burkholderiales</taxon>
        <taxon>Xylophilus</taxon>
    </lineage>
</organism>
<dbReference type="EMBL" id="CP047650">
    <property type="protein sequence ID" value="QHI99138.1"/>
    <property type="molecule type" value="Genomic_DNA"/>
</dbReference>
<evidence type="ECO:0000313" key="5">
    <source>
        <dbReference type="Proteomes" id="UP000464787"/>
    </source>
</evidence>
<keyword evidence="2" id="KW-0732">Signal</keyword>
<dbReference type="PANTHER" id="PTHR30203:SF32">
    <property type="entry name" value="CATION EFFLUX SYSTEM PROTEIN CUSC"/>
    <property type="match status" value="1"/>
</dbReference>
<dbReference type="AlphaFoldDB" id="A0A857J8Q1"/>
<dbReference type="PANTHER" id="PTHR30203">
    <property type="entry name" value="OUTER MEMBRANE CATION EFFLUX PROTEIN"/>
    <property type="match status" value="1"/>
</dbReference>
<name>A0A857J8Q1_9BURK</name>
<evidence type="ECO:0000256" key="2">
    <source>
        <dbReference type="RuleBase" id="RU362097"/>
    </source>
</evidence>
<gene>
    <name evidence="4" type="ORF">GT347_14775</name>
</gene>
<dbReference type="NCBIfam" id="TIGR01845">
    <property type="entry name" value="outer_NodT"/>
    <property type="match status" value="1"/>
</dbReference>
<accession>A0A857J8Q1</accession>
<dbReference type="InterPro" id="IPR003423">
    <property type="entry name" value="OMP_efflux"/>
</dbReference>
<dbReference type="GO" id="GO:0015562">
    <property type="term" value="F:efflux transmembrane transporter activity"/>
    <property type="evidence" value="ECO:0007669"/>
    <property type="project" value="InterPro"/>
</dbReference>
<dbReference type="KEGG" id="xyk:GT347_14775"/>
<dbReference type="GO" id="GO:0005886">
    <property type="term" value="C:plasma membrane"/>
    <property type="evidence" value="ECO:0007669"/>
    <property type="project" value="UniProtKB-SubCell"/>
</dbReference>
<feature type="chain" id="PRO_5033093329" evidence="2">
    <location>
        <begin position="29"/>
        <end position="512"/>
    </location>
</feature>